<dbReference type="InterPro" id="IPR041793">
    <property type="entry name" value="MyoVII_FERM_C1"/>
</dbReference>
<evidence type="ECO:0000256" key="9">
    <source>
        <dbReference type="PROSITE-ProRule" id="PRU00782"/>
    </source>
</evidence>
<dbReference type="Pfam" id="PF21998">
    <property type="entry name" value="FERM_C1_MyoVII"/>
    <property type="match status" value="1"/>
</dbReference>
<evidence type="ECO:0000256" key="1">
    <source>
        <dbReference type="ARBA" id="ARBA00004496"/>
    </source>
</evidence>
<organism evidence="13">
    <name type="scientific">Oikopleura dioica</name>
    <name type="common">Tunicate</name>
    <dbReference type="NCBI Taxonomy" id="34765"/>
    <lineage>
        <taxon>Eukaryota</taxon>
        <taxon>Metazoa</taxon>
        <taxon>Chordata</taxon>
        <taxon>Tunicata</taxon>
        <taxon>Appendicularia</taxon>
        <taxon>Copelata</taxon>
        <taxon>Oikopleuridae</taxon>
        <taxon>Oikopleura</taxon>
    </lineage>
</organism>
<dbReference type="PANTHER" id="PTHR22692:SF33">
    <property type="entry name" value="MYOSIN"/>
    <property type="match status" value="1"/>
</dbReference>
<reference evidence="13" key="1">
    <citation type="journal article" date="2010" name="Science">
        <title>Plasticity of animal genome architecture unmasked by rapid evolution of a pelagic tunicate.</title>
        <authorList>
            <person name="Denoeud F."/>
            <person name="Henriet S."/>
            <person name="Mungpakdee S."/>
            <person name="Aury J.M."/>
            <person name="Da Silva C."/>
            <person name="Brinkmann H."/>
            <person name="Mikhaleva J."/>
            <person name="Olsen L.C."/>
            <person name="Jubin C."/>
            <person name="Canestro C."/>
            <person name="Bouquet J.M."/>
            <person name="Danks G."/>
            <person name="Poulain J."/>
            <person name="Campsteijn C."/>
            <person name="Adamski M."/>
            <person name="Cross I."/>
            <person name="Yadetie F."/>
            <person name="Muffato M."/>
            <person name="Louis A."/>
            <person name="Butcher S."/>
            <person name="Tsagkogeorga G."/>
            <person name="Konrad A."/>
            <person name="Singh S."/>
            <person name="Jensen M.F."/>
            <person name="Cong E.H."/>
            <person name="Eikeseth-Otteraa H."/>
            <person name="Noel B."/>
            <person name="Anthouard V."/>
            <person name="Porcel B.M."/>
            <person name="Kachouri-Lafond R."/>
            <person name="Nishino A."/>
            <person name="Ugolini M."/>
            <person name="Chourrout P."/>
            <person name="Nishida H."/>
            <person name="Aasland R."/>
            <person name="Huzurbazar S."/>
            <person name="Westhof E."/>
            <person name="Delsuc F."/>
            <person name="Lehrach H."/>
            <person name="Reinhardt R."/>
            <person name="Weissenbach J."/>
            <person name="Roy S.W."/>
            <person name="Artiguenave F."/>
            <person name="Postlethwait J.H."/>
            <person name="Manak J.R."/>
            <person name="Thompson E.M."/>
            <person name="Jaillon O."/>
            <person name="Du Pasquier L."/>
            <person name="Boudinot P."/>
            <person name="Liberles D.A."/>
            <person name="Volff J.N."/>
            <person name="Philippe H."/>
            <person name="Lenhard B."/>
            <person name="Roest Crollius H."/>
            <person name="Wincker P."/>
            <person name="Chourrout D."/>
        </authorList>
    </citation>
    <scope>NUCLEOTIDE SEQUENCE [LARGE SCALE GENOMIC DNA]</scope>
</reference>
<dbReference type="CDD" id="cd13199">
    <property type="entry name" value="FERM_C2_MyoVII"/>
    <property type="match status" value="1"/>
</dbReference>
<dbReference type="InterPro" id="IPR029071">
    <property type="entry name" value="Ubiquitin-like_domsf"/>
</dbReference>
<evidence type="ECO:0000256" key="3">
    <source>
        <dbReference type="ARBA" id="ARBA00022490"/>
    </source>
</evidence>
<evidence type="ECO:0000256" key="8">
    <source>
        <dbReference type="ARBA" id="ARBA00023203"/>
    </source>
</evidence>
<evidence type="ECO:0000256" key="5">
    <source>
        <dbReference type="ARBA" id="ARBA00022741"/>
    </source>
</evidence>
<dbReference type="InterPro" id="IPR038185">
    <property type="entry name" value="MyTH4_dom_sf"/>
</dbReference>
<dbReference type="InterPro" id="IPR027417">
    <property type="entry name" value="P-loop_NTPase"/>
</dbReference>
<dbReference type="Gene3D" id="1.20.5.190">
    <property type="match status" value="2"/>
</dbReference>
<dbReference type="InterPro" id="IPR019749">
    <property type="entry name" value="Band_41_domain"/>
</dbReference>
<feature type="domain" description="FERM" evidence="10">
    <location>
        <begin position="530"/>
        <end position="910"/>
    </location>
</feature>
<dbReference type="Gene3D" id="3.10.20.90">
    <property type="entry name" value="Phosphatidylinositol 3-kinase Catalytic Subunit, Chain A, domain 1"/>
    <property type="match status" value="2"/>
</dbReference>
<dbReference type="InterPro" id="IPR019748">
    <property type="entry name" value="FERM_central"/>
</dbReference>
<proteinExistence type="inferred from homology"/>
<feature type="domain" description="MyTH4" evidence="11">
    <location>
        <begin position="312"/>
        <end position="525"/>
    </location>
</feature>
<keyword evidence="9" id="KW-0518">Myosin</keyword>
<dbReference type="InterPro" id="IPR001609">
    <property type="entry name" value="Myosin_head_motor_dom-like"/>
</dbReference>
<keyword evidence="7" id="KW-0505">Motor protein</keyword>
<dbReference type="Gene3D" id="2.30.29.30">
    <property type="entry name" value="Pleckstrin-homology domain (PH domain)/Phosphotyrosine-binding domain (PTB)"/>
    <property type="match status" value="2"/>
</dbReference>
<dbReference type="Gene3D" id="6.20.240.20">
    <property type="match status" value="1"/>
</dbReference>
<dbReference type="Gene3D" id="1.25.40.530">
    <property type="entry name" value="MyTH4 domain"/>
    <property type="match status" value="2"/>
</dbReference>
<evidence type="ECO:0000256" key="2">
    <source>
        <dbReference type="ARBA" id="ARBA00008314"/>
    </source>
</evidence>
<dbReference type="PROSITE" id="PS51016">
    <property type="entry name" value="MYTH4"/>
    <property type="match status" value="2"/>
</dbReference>
<dbReference type="SMART" id="SM00015">
    <property type="entry name" value="IQ"/>
    <property type="match status" value="3"/>
</dbReference>
<dbReference type="CDD" id="cd23767">
    <property type="entry name" value="IQCD"/>
    <property type="match status" value="1"/>
</dbReference>
<accession>E4YKL8</accession>
<dbReference type="SUPFAM" id="SSF54236">
    <property type="entry name" value="Ubiquitin-like"/>
    <property type="match status" value="2"/>
</dbReference>
<evidence type="ECO:0000256" key="7">
    <source>
        <dbReference type="ARBA" id="ARBA00023175"/>
    </source>
</evidence>
<evidence type="ECO:0000256" key="6">
    <source>
        <dbReference type="ARBA" id="ARBA00022840"/>
    </source>
</evidence>
<dbReference type="InterPro" id="IPR014352">
    <property type="entry name" value="FERM/acyl-CoA-bd_prot_sf"/>
</dbReference>
<dbReference type="EMBL" id="FN654712">
    <property type="protein sequence ID" value="CBY36029.1"/>
    <property type="molecule type" value="Genomic_DNA"/>
</dbReference>
<dbReference type="FunFam" id="1.20.80.10:FF:000012">
    <property type="entry name" value="Myosin VIIA"/>
    <property type="match status" value="1"/>
</dbReference>
<dbReference type="InterPro" id="IPR011993">
    <property type="entry name" value="PH-like_dom_sf"/>
</dbReference>
<name>E4YKL8_OIKDI</name>
<evidence type="ECO:0008006" key="14">
    <source>
        <dbReference type="Google" id="ProtNLM"/>
    </source>
</evidence>
<dbReference type="Pfam" id="PF00612">
    <property type="entry name" value="IQ"/>
    <property type="match status" value="2"/>
</dbReference>
<dbReference type="PROSITE" id="PS50057">
    <property type="entry name" value="FERM_3"/>
    <property type="match status" value="2"/>
</dbReference>
<evidence type="ECO:0000313" key="13">
    <source>
        <dbReference type="EMBL" id="CBY36029.1"/>
    </source>
</evidence>
<dbReference type="GO" id="GO:0003779">
    <property type="term" value="F:actin binding"/>
    <property type="evidence" value="ECO:0007669"/>
    <property type="project" value="UniProtKB-KW"/>
</dbReference>
<dbReference type="PROSITE" id="PS50096">
    <property type="entry name" value="IQ"/>
    <property type="match status" value="3"/>
</dbReference>
<comment type="similarity">
    <text evidence="2 9">Belongs to the TRAFAC class myosin-kinesin ATPase superfamily. Myosin family.</text>
</comment>
<keyword evidence="5" id="KW-0547">Nucleotide-binding</keyword>
<keyword evidence="3" id="KW-0963">Cytoplasm</keyword>
<protein>
    <recommendedName>
        <fullName evidence="14">MyTH4 domain-containing protein</fullName>
    </recommendedName>
</protein>
<dbReference type="GO" id="GO:0005524">
    <property type="term" value="F:ATP binding"/>
    <property type="evidence" value="ECO:0007669"/>
    <property type="project" value="UniProtKB-KW"/>
</dbReference>
<comment type="subcellular location">
    <subcellularLocation>
        <location evidence="1">Cytoplasm</location>
    </subcellularLocation>
</comment>
<dbReference type="Gene3D" id="2.30.30.40">
    <property type="entry name" value="SH3 Domains"/>
    <property type="match status" value="1"/>
</dbReference>
<evidence type="ECO:0000259" key="11">
    <source>
        <dbReference type="PROSITE" id="PS51016"/>
    </source>
</evidence>
<feature type="domain" description="MyTH4" evidence="11">
    <location>
        <begin position="935"/>
        <end position="1083"/>
    </location>
</feature>
<dbReference type="GO" id="GO:0016459">
    <property type="term" value="C:myosin complex"/>
    <property type="evidence" value="ECO:0007669"/>
    <property type="project" value="UniProtKB-KW"/>
</dbReference>
<dbReference type="Pfam" id="PF00373">
    <property type="entry name" value="FERM_M"/>
    <property type="match status" value="2"/>
</dbReference>
<keyword evidence="6" id="KW-0067">ATP-binding</keyword>
<evidence type="ECO:0000259" key="12">
    <source>
        <dbReference type="PROSITE" id="PS51456"/>
    </source>
</evidence>
<keyword evidence="4" id="KW-0677">Repeat</keyword>
<dbReference type="GO" id="GO:0005737">
    <property type="term" value="C:cytoplasm"/>
    <property type="evidence" value="ECO:0007669"/>
    <property type="project" value="UniProtKB-SubCell"/>
</dbReference>
<dbReference type="PROSITE" id="PS51456">
    <property type="entry name" value="MYOSIN_MOTOR"/>
    <property type="match status" value="1"/>
</dbReference>
<dbReference type="InterPro" id="IPR051567">
    <property type="entry name" value="Unconventional_Myosin_ATPase"/>
</dbReference>
<dbReference type="GO" id="GO:0003774">
    <property type="term" value="F:cytoskeletal motor activity"/>
    <property type="evidence" value="ECO:0007669"/>
    <property type="project" value="InterPro"/>
</dbReference>
<feature type="domain" description="FERM" evidence="10">
    <location>
        <begin position="1089"/>
        <end position="1394"/>
    </location>
</feature>
<dbReference type="PANTHER" id="PTHR22692">
    <property type="entry name" value="MYOSIN VII, XV"/>
    <property type="match status" value="1"/>
</dbReference>
<dbReference type="SMART" id="SM00295">
    <property type="entry name" value="B41"/>
    <property type="match status" value="2"/>
</dbReference>
<evidence type="ECO:0000256" key="4">
    <source>
        <dbReference type="ARBA" id="ARBA00022737"/>
    </source>
</evidence>
<dbReference type="Pfam" id="PF21989">
    <property type="entry name" value="RA_2"/>
    <property type="match status" value="2"/>
</dbReference>
<dbReference type="CDD" id="cd17092">
    <property type="entry name" value="FERM1_F1_Myosin-VII"/>
    <property type="match status" value="1"/>
</dbReference>
<comment type="caution">
    <text evidence="9">Lacks conserved residue(s) required for the propagation of feature annotation.</text>
</comment>
<dbReference type="Proteomes" id="UP000011014">
    <property type="component" value="Unassembled WGS sequence"/>
</dbReference>
<dbReference type="CDD" id="cd17093">
    <property type="entry name" value="FERM2_F1_Myosin-VII"/>
    <property type="match status" value="1"/>
</dbReference>
<dbReference type="CDD" id="cd14473">
    <property type="entry name" value="FERM_B-lobe"/>
    <property type="match status" value="2"/>
</dbReference>
<gene>
    <name evidence="13" type="ORF">GSOID_T00028506001</name>
</gene>
<dbReference type="InterPro" id="IPR000299">
    <property type="entry name" value="FERM_domain"/>
</dbReference>
<feature type="domain" description="Myosin motor" evidence="12">
    <location>
        <begin position="1"/>
        <end position="80"/>
    </location>
</feature>
<dbReference type="Pfam" id="PF02174">
    <property type="entry name" value="IRS"/>
    <property type="match status" value="1"/>
</dbReference>
<dbReference type="InterPro" id="IPR041794">
    <property type="entry name" value="MyoVII_FERM_C2"/>
</dbReference>
<dbReference type="SUPFAM" id="SSF47031">
    <property type="entry name" value="Second domain of FERM"/>
    <property type="match status" value="2"/>
</dbReference>
<sequence length="1398" mass="162167">MMETIRIRRQGYPMRYEFSTFIDRYRVCIGAMPRSAVNQNLKESVSKICRLILKDDEWRVGLTKVFLKDEHDVEMEVGREKALLKYVLVLQRAIRGWYAKRTFQRLKRSVVKIQALWRAYRARKAYREMIQGYGRLQALWRARRLAFRYNFARKRIVGLSGRAYIRGHIIRNHVTAKREAILTIQAYTRGMIDRKNYRKLLFLRACEELPAKEKKKRLEEFETAEKATLQSLIEKRKRSQVKTAKKKDKEKEREQYQDYHFEKAAAMMSESESEEEDAGRAAIVEEVEEDLAEYSFHKFSSTYFVSAATCNFSKRQLREPLLHIDDEHSRKVALCIWTTILRFMGELPESKYNKTDIEEIEIVPVMTKIYETMGLSYARGRGVLDQKDKEKDDKNRMIKIKLGKASTTDHDPRQFVDKPSTNLEKLHFIIGSGILRPYLRDEIYCQIMKQLTNNSSRPSHARGWLLMSLCLGCFAPTERLTKTLKNFLRNGPASYGPYCEDKLRRTLLNGTRQQPPSWMELTAAKSKKPIMITVTFMDGTTKSLLCDSATTTRELTKSLSDTINLTDTFGFSLFIALFDHVESIGSGNDHVMDAISRFEQIVKKDGAQERHAPWRIFFRKEIFSPWHKADEDKVATNLIYHQICRGVKFGEYKFDSDEKMADLAAKQYYIEFGTDISGSKVMPVVPQWIPDRVLSKKSPSKWAALIVDRHKQGEHVRGRWEPQMVKDHIVNRARFHWSILFSRFYEIMPMRPDSEALLVSRNLDDVAIAFIVTTIQGKDYQFGSQNCADVRELVTTFMEGLRTRSKGWVKILESFKKGDLIMLDEPAGNNLLTSSWASGTNSTTAESGDFPADCVWVLPTLTKPSSATLDLFKMSKSELESLSSRAPQNQEGFPIFDCIYTLEEFSMEFFNPMNQETGGGFFNFSKKEREIVWAKTQEPIRTSHLRSVPLEIVDLAVVMFTTVLKYCGDYASKRPKQGNELTDAIFNIPLNTTGLQDELFVQLMRQLTNNPIPYSEERCWELMWLTCGIFFPTQEVMPYLVKFFNSRKAVYPIADECLMRLQKTTRAGCRKYPPHLVEVEAIQNKTTQIFHKVYFPDDTDEAFEVESSTKARDFCQNIANRLRLKSCEGFSLFVKISEKVISVKEDNFFFDFVRQLTELLRKNKKTFESPQLTYQVFFMRKLWSMCIPGKDLNADCIFHFHQELPKYLRGYHKCTKLEAAQLAAFVYRVKFGEDKSQFPVIPKMLRELIPQDMIKRTGQDEWKRLIVAEFNKNAGKAKEDAKLAFLKVIQKWPTFGSAFFDVKQTFDQMLPTNIIIAINKLGVSLIDPGSKDILTTHNFAKISDWDCGDNYFTMSIGANHAGSKLMCETTLGYKMENLLSSYIDQIHNNLKKQRSRKL</sequence>
<dbReference type="SUPFAM" id="SSF50729">
    <property type="entry name" value="PH domain-like"/>
    <property type="match status" value="1"/>
</dbReference>
<dbReference type="Gene3D" id="1.20.80.10">
    <property type="match status" value="2"/>
</dbReference>
<dbReference type="Pfam" id="PF00063">
    <property type="entry name" value="Myosin_head"/>
    <property type="match status" value="1"/>
</dbReference>
<keyword evidence="8 9" id="KW-0009">Actin-binding</keyword>
<dbReference type="InterPro" id="IPR000048">
    <property type="entry name" value="IQ_motif_EF-hand-BS"/>
</dbReference>
<dbReference type="InterPro" id="IPR002404">
    <property type="entry name" value="IRS_PTB"/>
</dbReference>
<evidence type="ECO:0000259" key="10">
    <source>
        <dbReference type="PROSITE" id="PS50057"/>
    </source>
</evidence>
<dbReference type="InterPro" id="IPR000857">
    <property type="entry name" value="MyTH4_dom"/>
</dbReference>
<dbReference type="Pfam" id="PF00784">
    <property type="entry name" value="MyTH4"/>
    <property type="match status" value="2"/>
</dbReference>
<dbReference type="SUPFAM" id="SSF52540">
    <property type="entry name" value="P-loop containing nucleoside triphosphate hydrolases"/>
    <property type="match status" value="1"/>
</dbReference>
<dbReference type="InterPro" id="IPR035963">
    <property type="entry name" value="FERM_2"/>
</dbReference>
<dbReference type="SMART" id="SM00139">
    <property type="entry name" value="MyTH4"/>
    <property type="match status" value="2"/>
</dbReference>